<dbReference type="CDD" id="cd03766">
    <property type="entry name" value="Gn_AT_II_novel"/>
    <property type="match status" value="1"/>
</dbReference>
<dbReference type="Gene3D" id="3.60.20.10">
    <property type="entry name" value="Glutamine Phosphoribosylpyrophosphate, subunit 1, domain 1"/>
    <property type="match status" value="1"/>
</dbReference>
<feature type="compositionally biased region" description="Basic and acidic residues" evidence="4">
    <location>
        <begin position="387"/>
        <end position="405"/>
    </location>
</feature>
<dbReference type="AlphaFoldDB" id="A0A0C9MKD7"/>
<dbReference type="Pfam" id="PF00733">
    <property type="entry name" value="Asn_synthase"/>
    <property type="match status" value="1"/>
</dbReference>
<dbReference type="PANTHER" id="PTHR45937">
    <property type="entry name" value="ASPARAGINE SYNTHETASE DOMAIN-CONTAINING PROTEIN 1"/>
    <property type="match status" value="1"/>
</dbReference>
<dbReference type="GO" id="GO:0004066">
    <property type="term" value="F:asparagine synthase (glutamine-hydrolyzing) activity"/>
    <property type="evidence" value="ECO:0007669"/>
    <property type="project" value="InterPro"/>
</dbReference>
<dbReference type="GO" id="GO:0006529">
    <property type="term" value="P:asparagine biosynthetic process"/>
    <property type="evidence" value="ECO:0007669"/>
    <property type="project" value="UniProtKB-KW"/>
</dbReference>
<dbReference type="InterPro" id="IPR029055">
    <property type="entry name" value="Ntn_hydrolases_N"/>
</dbReference>
<dbReference type="SUPFAM" id="SSF52402">
    <property type="entry name" value="Adenine nucleotide alpha hydrolases-like"/>
    <property type="match status" value="1"/>
</dbReference>
<dbReference type="STRING" id="91626.A0A0C9MKD7"/>
<feature type="region of interest" description="Disordered" evidence="4">
    <location>
        <begin position="367"/>
        <end position="405"/>
    </location>
</feature>
<sequence>MCGILFSLATPDCPVDQNEWDVLKELNTRRVLLMSYKGPDSQNLHHTQLCNCSNGNNNLDLQFYSTVLHLRGSDVVPQPRCDPTTGNTLCWNGEIFGGIDVAFGENDTQVLMNTLEKASTEIEILSELQSIEGPFAFVYYRASARKVYFGRDCLGRRSLLWLRSETGAFMLSSVGKAKTHQNDKDGWEEVPANGFYCVDLNVDTTNAPKKVETELPRACGIPLQLFPWTYVQNDDTLDMLKEGKLVRKVHIVGSLGYLSVSKWQSFPFPRLNATLPDLEVIEAADADTEPVIDQDMKRAIAEFKSVLGESVKKRVADIPYLDTKGQARVAILFSGGLDCICLAALANEFLPMSESIDLLNVAFENPRAEKAKTQPPKKPKNKKSKKSPLEGKPEEKQIVEQEKRSIYDTPDRLTGRAGVDELRHIAPERTWNFVEINVPYPEAMEYRQRIIDRMFPLDTVMDLSIAMAFWFASRGKGVVHVDGHAVDYESHARVLISGLGADEQLGGYSRHREAYRHGSWERLIQETQLDVDRISTRNLGRDDRIMSDHGKEVRFPFLSTYVVDWLCQQPIQLKMDLRYNRGIGEKILLRHLARVLGLVNGSRNWKRAIQFGAKTAKMTGESRSEKGQHKLLQE</sequence>
<evidence type="ECO:0000256" key="1">
    <source>
        <dbReference type="ARBA" id="ARBA00022605"/>
    </source>
</evidence>
<dbReference type="Gene3D" id="3.40.50.620">
    <property type="entry name" value="HUPs"/>
    <property type="match status" value="1"/>
</dbReference>
<reference evidence="6" key="1">
    <citation type="submission" date="2014-09" db="EMBL/GenBank/DDBJ databases">
        <title>Draft genome sequence of an oleaginous Mucoromycotina fungus Mucor ambiguus NBRC6742.</title>
        <authorList>
            <person name="Takeda I."/>
            <person name="Yamane N."/>
            <person name="Morita T."/>
            <person name="Tamano K."/>
            <person name="Machida M."/>
            <person name="Baker S."/>
            <person name="Koike H."/>
        </authorList>
    </citation>
    <scope>NUCLEOTIDE SEQUENCE</scope>
    <source>
        <strain evidence="6">NBRC 6742</strain>
    </source>
</reference>
<evidence type="ECO:0000313" key="6">
    <source>
        <dbReference type="EMBL" id="GAN08004.1"/>
    </source>
</evidence>
<dbReference type="PANTHER" id="PTHR45937:SF1">
    <property type="entry name" value="ASPARAGINE SYNTHETASE DOMAIN-CONTAINING PROTEIN 1"/>
    <property type="match status" value="1"/>
</dbReference>
<dbReference type="InterPro" id="IPR051857">
    <property type="entry name" value="Asn_synthetase_domain"/>
</dbReference>
<dbReference type="PROSITE" id="PS51278">
    <property type="entry name" value="GATASE_TYPE_2"/>
    <property type="match status" value="1"/>
</dbReference>
<accession>A0A0C9MKD7</accession>
<dbReference type="InterPro" id="IPR001962">
    <property type="entry name" value="Asn_synthase"/>
</dbReference>
<keyword evidence="7" id="KW-1185">Reference proteome</keyword>
<name>A0A0C9MKD7_9FUNG</name>
<dbReference type="InterPro" id="IPR017932">
    <property type="entry name" value="GATase_2_dom"/>
</dbReference>
<evidence type="ECO:0000256" key="3">
    <source>
        <dbReference type="ARBA" id="ARBA00022962"/>
    </source>
</evidence>
<dbReference type="EMBL" id="DF836474">
    <property type="protein sequence ID" value="GAN08004.1"/>
    <property type="molecule type" value="Genomic_DNA"/>
</dbReference>
<dbReference type="OrthoDB" id="10252281at2759"/>
<keyword evidence="3" id="KW-0315">Glutamine amidotransferase</keyword>
<proteinExistence type="predicted"/>
<evidence type="ECO:0000313" key="7">
    <source>
        <dbReference type="Proteomes" id="UP000053815"/>
    </source>
</evidence>
<protein>
    <submittedName>
        <fullName evidence="6">Asparagine synthetase domain-containing protein 1</fullName>
    </submittedName>
</protein>
<evidence type="ECO:0000256" key="2">
    <source>
        <dbReference type="ARBA" id="ARBA00022888"/>
    </source>
</evidence>
<gene>
    <name evidence="6" type="ORF">MAM1_0185c07509</name>
</gene>
<evidence type="ECO:0000256" key="4">
    <source>
        <dbReference type="SAM" id="MobiDB-lite"/>
    </source>
</evidence>
<dbReference type="InterPro" id="IPR014729">
    <property type="entry name" value="Rossmann-like_a/b/a_fold"/>
</dbReference>
<evidence type="ECO:0000259" key="5">
    <source>
        <dbReference type="PROSITE" id="PS51278"/>
    </source>
</evidence>
<feature type="compositionally biased region" description="Basic residues" evidence="4">
    <location>
        <begin position="375"/>
        <end position="386"/>
    </location>
</feature>
<dbReference type="Pfam" id="PF13537">
    <property type="entry name" value="GATase_7"/>
    <property type="match status" value="1"/>
</dbReference>
<feature type="domain" description="Glutamine amidotransferase type-2" evidence="5">
    <location>
        <begin position="2"/>
        <end position="201"/>
    </location>
</feature>
<organism evidence="6">
    <name type="scientific">Mucor ambiguus</name>
    <dbReference type="NCBI Taxonomy" id="91626"/>
    <lineage>
        <taxon>Eukaryota</taxon>
        <taxon>Fungi</taxon>
        <taxon>Fungi incertae sedis</taxon>
        <taxon>Mucoromycota</taxon>
        <taxon>Mucoromycotina</taxon>
        <taxon>Mucoromycetes</taxon>
        <taxon>Mucorales</taxon>
        <taxon>Mucorineae</taxon>
        <taxon>Mucoraceae</taxon>
        <taxon>Mucor</taxon>
    </lineage>
</organism>
<keyword evidence="2" id="KW-0061">Asparagine biosynthesis</keyword>
<dbReference type="CDD" id="cd01991">
    <property type="entry name" value="Asn_synthase_B_C"/>
    <property type="match status" value="1"/>
</dbReference>
<dbReference type="Proteomes" id="UP000053815">
    <property type="component" value="Unassembled WGS sequence"/>
</dbReference>
<keyword evidence="1" id="KW-0028">Amino-acid biosynthesis</keyword>
<dbReference type="SUPFAM" id="SSF56235">
    <property type="entry name" value="N-terminal nucleophile aminohydrolases (Ntn hydrolases)"/>
    <property type="match status" value="1"/>
</dbReference>